<keyword evidence="2" id="KW-0378">Hydrolase</keyword>
<organism evidence="2 3">
    <name type="scientific">Shinella kummerowiae</name>
    <dbReference type="NCBI Taxonomy" id="417745"/>
    <lineage>
        <taxon>Bacteria</taxon>
        <taxon>Pseudomonadati</taxon>
        <taxon>Pseudomonadota</taxon>
        <taxon>Alphaproteobacteria</taxon>
        <taxon>Hyphomicrobiales</taxon>
        <taxon>Rhizobiaceae</taxon>
        <taxon>Shinella</taxon>
    </lineage>
</organism>
<protein>
    <submittedName>
        <fullName evidence="2">Alpha/beta fold hydrolase</fullName>
    </submittedName>
</protein>
<dbReference type="EMBL" id="WUMK01000003">
    <property type="protein sequence ID" value="MXN45630.1"/>
    <property type="molecule type" value="Genomic_DNA"/>
</dbReference>
<sequence length="310" mass="33762">MKSVTFQNPDMAWPIAATIQFPPGFDETKTYPAIVSIHPFGSCKEQTSGNVYGKALAAEGFVVIAYDASFQGQSGGAPRWVEDPTQRVEDVSRVIDYLVTLPYVDENRIGVLGVCGGGGYAVNATMTEKRIKAVVSITGVNIGRLFREGFSGYNPLGALSAMAAQRTKEARGGELQGNELLPASLDVARQAGLIERDVFEATDYYKTPRGQEEGGATRMLFSHAQKTLAWDAFAFAETLLTQPVMVVIGQKIGAFGAFRDGMEIYGRATASKDRQLVSLEDWSHYDLYDKPEPVGLALEKVTPFFKQHLA</sequence>
<dbReference type="AlphaFoldDB" id="A0A6N8SFV4"/>
<dbReference type="Pfam" id="PF02129">
    <property type="entry name" value="Peptidase_S15"/>
    <property type="match status" value="1"/>
</dbReference>
<name>A0A6N8SFV4_9HYPH</name>
<dbReference type="Proteomes" id="UP000435802">
    <property type="component" value="Unassembled WGS sequence"/>
</dbReference>
<accession>A0A6N8SFV4</accession>
<evidence type="ECO:0000313" key="2">
    <source>
        <dbReference type="EMBL" id="MXN45630.1"/>
    </source>
</evidence>
<reference evidence="2 3" key="1">
    <citation type="submission" date="2019-12" db="EMBL/GenBank/DDBJ databases">
        <title>Shinella kummerowiae sp. nov., a symbiotic bacterium isolated from root nodules of the herbal legume Kummerowia stipulacea.</title>
        <authorList>
            <person name="Gao J."/>
        </authorList>
    </citation>
    <scope>NUCLEOTIDE SEQUENCE [LARGE SCALE GENOMIC DNA]</scope>
    <source>
        <strain evidence="2 3">CCBAU 25048</strain>
    </source>
</reference>
<dbReference type="OrthoDB" id="9805123at2"/>
<evidence type="ECO:0000259" key="1">
    <source>
        <dbReference type="Pfam" id="PF02129"/>
    </source>
</evidence>
<keyword evidence="3" id="KW-1185">Reference proteome</keyword>
<proteinExistence type="predicted"/>
<dbReference type="SUPFAM" id="SSF53474">
    <property type="entry name" value="alpha/beta-Hydrolases"/>
    <property type="match status" value="1"/>
</dbReference>
<dbReference type="InterPro" id="IPR029058">
    <property type="entry name" value="AB_hydrolase_fold"/>
</dbReference>
<dbReference type="GO" id="GO:0016787">
    <property type="term" value="F:hydrolase activity"/>
    <property type="evidence" value="ECO:0007669"/>
    <property type="project" value="UniProtKB-KW"/>
</dbReference>
<evidence type="ECO:0000313" key="3">
    <source>
        <dbReference type="Proteomes" id="UP000435802"/>
    </source>
</evidence>
<dbReference type="InterPro" id="IPR000383">
    <property type="entry name" value="Xaa-Pro-like_dom"/>
</dbReference>
<comment type="caution">
    <text evidence="2">The sequence shown here is derived from an EMBL/GenBank/DDBJ whole genome shotgun (WGS) entry which is preliminary data.</text>
</comment>
<gene>
    <name evidence="2" type="ORF">GR138_10525</name>
</gene>
<dbReference type="PANTHER" id="PTHR47751">
    <property type="entry name" value="SUPERFAMILY HYDROLASE, PUTATIVE (AFU_ORTHOLOGUE AFUA_2G16580)-RELATED"/>
    <property type="match status" value="1"/>
</dbReference>
<feature type="domain" description="Xaa-Pro dipeptidyl-peptidase-like" evidence="1">
    <location>
        <begin position="16"/>
        <end position="140"/>
    </location>
</feature>
<dbReference type="Gene3D" id="3.40.50.1820">
    <property type="entry name" value="alpha/beta hydrolase"/>
    <property type="match status" value="1"/>
</dbReference>
<dbReference type="InterPro" id="IPR051411">
    <property type="entry name" value="Polyketide_trans_af380"/>
</dbReference>
<dbReference type="PANTHER" id="PTHR47751:SF1">
    <property type="entry name" value="SUPERFAMILY HYDROLASE, PUTATIVE (AFU_ORTHOLOGUE AFUA_2G16580)-RELATED"/>
    <property type="match status" value="1"/>
</dbReference>
<dbReference type="Gene3D" id="1.10.10.800">
    <property type="match status" value="1"/>
</dbReference>
<dbReference type="RefSeq" id="WP_160859075.1">
    <property type="nucleotide sequence ID" value="NZ_WUMK01000003.1"/>
</dbReference>